<dbReference type="HOGENOM" id="CLU_3398276_0_0_9"/>
<accession>A5KJE6</accession>
<evidence type="ECO:0000313" key="2">
    <source>
        <dbReference type="Proteomes" id="UP000003577"/>
    </source>
</evidence>
<evidence type="ECO:0000313" key="1">
    <source>
        <dbReference type="EMBL" id="EDK25449.1"/>
    </source>
</evidence>
<reference evidence="1 2" key="2">
    <citation type="submission" date="2007-04" db="EMBL/GenBank/DDBJ databases">
        <title>Draft genome sequence of Ruminococcus torques (ATCC 27756).</title>
        <authorList>
            <person name="Sudarsanam P."/>
            <person name="Ley R."/>
            <person name="Guruge J."/>
            <person name="Turnbaugh P.J."/>
            <person name="Mahowald M."/>
            <person name="Liep D."/>
            <person name="Gordon J."/>
        </authorList>
    </citation>
    <scope>NUCLEOTIDE SEQUENCE [LARGE SCALE GENOMIC DNA]</scope>
    <source>
        <strain evidence="1 2">ATCC 27756</strain>
    </source>
</reference>
<comment type="caution">
    <text evidence="1">The sequence shown here is derived from an EMBL/GenBank/DDBJ whole genome shotgun (WGS) entry which is preliminary data.</text>
</comment>
<organism evidence="1 2">
    <name type="scientific">[Ruminococcus] torques ATCC 27756</name>
    <dbReference type="NCBI Taxonomy" id="411460"/>
    <lineage>
        <taxon>Bacteria</taxon>
        <taxon>Bacillati</taxon>
        <taxon>Bacillota</taxon>
        <taxon>Clostridia</taxon>
        <taxon>Lachnospirales</taxon>
        <taxon>Lachnospiraceae</taxon>
        <taxon>Mediterraneibacter</taxon>
    </lineage>
</organism>
<dbReference type="Proteomes" id="UP000003577">
    <property type="component" value="Unassembled WGS sequence"/>
</dbReference>
<name>A5KJE6_9FIRM</name>
<protein>
    <submittedName>
        <fullName evidence="1">Uncharacterized protein</fullName>
    </submittedName>
</protein>
<dbReference type="AlphaFoldDB" id="A5KJE6"/>
<reference evidence="1 2" key="1">
    <citation type="submission" date="2007-03" db="EMBL/GenBank/DDBJ databases">
        <authorList>
            <person name="Fulton L."/>
            <person name="Clifton S."/>
            <person name="Fulton B."/>
            <person name="Xu J."/>
            <person name="Minx P."/>
            <person name="Pepin K.H."/>
            <person name="Johnson M."/>
            <person name="Thiruvilangam P."/>
            <person name="Bhonagiri V."/>
            <person name="Nash W.E."/>
            <person name="Mardis E.R."/>
            <person name="Wilson R.K."/>
        </authorList>
    </citation>
    <scope>NUCLEOTIDE SEQUENCE [LARGE SCALE GENOMIC DNA]</scope>
    <source>
        <strain evidence="1 2">ATCC 27756</strain>
    </source>
</reference>
<proteinExistence type="predicted"/>
<sequence>MLPWADEEKSLLLDAMPVLSEISDKNVYFKR</sequence>
<dbReference type="PaxDb" id="411460-RUMTOR_00344"/>
<dbReference type="EMBL" id="AAVP02000001">
    <property type="protein sequence ID" value="EDK25449.1"/>
    <property type="molecule type" value="Genomic_DNA"/>
</dbReference>
<gene>
    <name evidence="1" type="ORF">RUMTOR_00344</name>
</gene>